<dbReference type="EMBL" id="CP028901">
    <property type="protein sequence ID" value="AWB33465.1"/>
    <property type="molecule type" value="Genomic_DNA"/>
</dbReference>
<proteinExistence type="predicted"/>
<keyword evidence="2" id="KW-1185">Reference proteome</keyword>
<sequence length="119" mass="13450">MLSKPETISLEVAGTWRTRLAGLLGVRTMSGTQGLWIRPCNAVHTFGMRFDLSIYFLDQCDQIVRVYPRVSPGRMLVCAQACSVIELIALQSDQCLCEQLRRLKAAIQQQRKIDSPMHI</sequence>
<dbReference type="InterPro" id="IPR038695">
    <property type="entry name" value="Saro_0823-like_sf"/>
</dbReference>
<dbReference type="OrthoDB" id="9813379at2"/>
<evidence type="ECO:0000313" key="1">
    <source>
        <dbReference type="EMBL" id="AWB33465.1"/>
    </source>
</evidence>
<dbReference type="InterPro" id="IPR003795">
    <property type="entry name" value="DUF192"/>
</dbReference>
<dbReference type="KEGG" id="boz:DBV39_06815"/>
<name>A0A2R4XI44_9BURK</name>
<accession>A0A2R4XI44</accession>
<dbReference type="Pfam" id="PF02643">
    <property type="entry name" value="DUF192"/>
    <property type="match status" value="1"/>
</dbReference>
<evidence type="ECO:0008006" key="3">
    <source>
        <dbReference type="Google" id="ProtNLM"/>
    </source>
</evidence>
<evidence type="ECO:0000313" key="2">
    <source>
        <dbReference type="Proteomes" id="UP000244571"/>
    </source>
</evidence>
<organism evidence="1 2">
    <name type="scientific">Orrella marina</name>
    <dbReference type="NCBI Taxonomy" id="2163011"/>
    <lineage>
        <taxon>Bacteria</taxon>
        <taxon>Pseudomonadati</taxon>
        <taxon>Pseudomonadota</taxon>
        <taxon>Betaproteobacteria</taxon>
        <taxon>Burkholderiales</taxon>
        <taxon>Alcaligenaceae</taxon>
        <taxon>Orrella</taxon>
    </lineage>
</organism>
<dbReference type="Gene3D" id="2.60.120.1140">
    <property type="entry name" value="Protein of unknown function DUF192"/>
    <property type="match status" value="1"/>
</dbReference>
<gene>
    <name evidence="1" type="ORF">DBV39_06815</name>
</gene>
<protein>
    <recommendedName>
        <fullName evidence="3">DUF192 domain-containing protein</fullName>
    </recommendedName>
</protein>
<reference evidence="1 2" key="1">
    <citation type="submission" date="2018-04" db="EMBL/GenBank/DDBJ databases">
        <title>Bordetella sp. HZ20 isolated from seawater.</title>
        <authorList>
            <person name="Sun C."/>
        </authorList>
    </citation>
    <scope>NUCLEOTIDE SEQUENCE [LARGE SCALE GENOMIC DNA]</scope>
    <source>
        <strain evidence="1 2">HZ20</strain>
    </source>
</reference>
<dbReference type="AlphaFoldDB" id="A0A2R4XI44"/>
<dbReference type="Proteomes" id="UP000244571">
    <property type="component" value="Chromosome"/>
</dbReference>
<dbReference type="RefSeq" id="WP_108620894.1">
    <property type="nucleotide sequence ID" value="NZ_CP028901.1"/>
</dbReference>